<keyword evidence="1" id="KW-0472">Membrane</keyword>
<comment type="caution">
    <text evidence="2">The sequence shown here is derived from an EMBL/GenBank/DDBJ whole genome shotgun (WGS) entry which is preliminary data.</text>
</comment>
<evidence type="ECO:0000313" key="3">
    <source>
        <dbReference type="Proteomes" id="UP001148184"/>
    </source>
</evidence>
<evidence type="ECO:0008006" key="4">
    <source>
        <dbReference type="Google" id="ProtNLM"/>
    </source>
</evidence>
<organism evidence="2 3">
    <name type="scientific">Pseudomonas rubra</name>
    <dbReference type="NCBI Taxonomy" id="2942627"/>
    <lineage>
        <taxon>Bacteria</taxon>
        <taxon>Pseudomonadati</taxon>
        <taxon>Pseudomonadota</taxon>
        <taxon>Gammaproteobacteria</taxon>
        <taxon>Pseudomonadales</taxon>
        <taxon>Pseudomonadaceae</taxon>
        <taxon>Pseudomonas</taxon>
    </lineage>
</organism>
<evidence type="ECO:0000313" key="2">
    <source>
        <dbReference type="EMBL" id="MDD1016560.1"/>
    </source>
</evidence>
<dbReference type="Proteomes" id="UP001148184">
    <property type="component" value="Unassembled WGS sequence"/>
</dbReference>
<keyword evidence="1" id="KW-1133">Transmembrane helix</keyword>
<dbReference type="EMBL" id="JAMDGZ010000055">
    <property type="protein sequence ID" value="MDD1016560.1"/>
    <property type="molecule type" value="Genomic_DNA"/>
</dbReference>
<keyword evidence="1" id="KW-0812">Transmembrane</keyword>
<accession>A0ABT5PE17</accession>
<feature type="transmembrane region" description="Helical" evidence="1">
    <location>
        <begin position="21"/>
        <end position="41"/>
    </location>
</feature>
<proteinExistence type="predicted"/>
<reference evidence="2 3" key="1">
    <citation type="submission" date="2022-05" db="EMBL/GenBank/DDBJ databases">
        <title>Novel Pseudomonas spp. Isolated from a Rainbow Trout Aquaculture Facility.</title>
        <authorList>
            <person name="Testerman T."/>
            <person name="Graf J."/>
        </authorList>
    </citation>
    <scope>NUCLEOTIDE SEQUENCE [LARGE SCALE GENOMIC DNA]</scope>
    <source>
        <strain evidence="2 3">ID1025</strain>
    </source>
</reference>
<dbReference type="RefSeq" id="WP_273895199.1">
    <property type="nucleotide sequence ID" value="NZ_JAMDGP010000083.1"/>
</dbReference>
<feature type="transmembrane region" description="Helical" evidence="1">
    <location>
        <begin position="47"/>
        <end position="69"/>
    </location>
</feature>
<gene>
    <name evidence="2" type="ORF">M5G17_23030</name>
</gene>
<keyword evidence="3" id="KW-1185">Reference proteome</keyword>
<protein>
    <recommendedName>
        <fullName evidence="4">SMODS and SLOG-associating 2TM effector domain-containing protein</fullName>
    </recommendedName>
</protein>
<name>A0ABT5PE17_9PSED</name>
<evidence type="ECO:0000256" key="1">
    <source>
        <dbReference type="SAM" id="Phobius"/>
    </source>
</evidence>
<sequence length="117" mass="12941">MDREVPAKYIKQQKFFKRKELLWSMTHYGLGVSAGVLAFLAASPATLGTSTASTLAMLSGAVAAVLTFLSPASRRKAYTEARDLMRIARMRFEEEDNRAATPLIDAMEAASQVTRRR</sequence>